<feature type="transmembrane region" description="Helical" evidence="6">
    <location>
        <begin position="194"/>
        <end position="219"/>
    </location>
</feature>
<evidence type="ECO:0000313" key="8">
    <source>
        <dbReference type="Proteomes" id="UP000031972"/>
    </source>
</evidence>
<keyword evidence="3 6" id="KW-0812">Transmembrane</keyword>
<feature type="transmembrane region" description="Helical" evidence="6">
    <location>
        <begin position="431"/>
        <end position="453"/>
    </location>
</feature>
<organism evidence="7 8">
    <name type="scientific">Jeotgalibacillus campisalis</name>
    <dbReference type="NCBI Taxonomy" id="220754"/>
    <lineage>
        <taxon>Bacteria</taxon>
        <taxon>Bacillati</taxon>
        <taxon>Bacillota</taxon>
        <taxon>Bacilli</taxon>
        <taxon>Bacillales</taxon>
        <taxon>Caryophanaceae</taxon>
        <taxon>Jeotgalibacillus</taxon>
    </lineage>
</organism>
<dbReference type="RefSeq" id="WP_041060226.1">
    <property type="nucleotide sequence ID" value="NZ_JXRR01000017.1"/>
</dbReference>
<evidence type="ECO:0000256" key="1">
    <source>
        <dbReference type="ARBA" id="ARBA00004651"/>
    </source>
</evidence>
<evidence type="ECO:0000256" key="3">
    <source>
        <dbReference type="ARBA" id="ARBA00022692"/>
    </source>
</evidence>
<proteinExistence type="predicted"/>
<feature type="transmembrane region" description="Helical" evidence="6">
    <location>
        <begin position="132"/>
        <end position="149"/>
    </location>
</feature>
<comment type="caution">
    <text evidence="7">The sequence shown here is derived from an EMBL/GenBank/DDBJ whole genome shotgun (WGS) entry which is preliminary data.</text>
</comment>
<dbReference type="InterPro" id="IPR050833">
    <property type="entry name" value="Poly_Biosynth_Transport"/>
</dbReference>
<evidence type="ECO:0000256" key="6">
    <source>
        <dbReference type="SAM" id="Phobius"/>
    </source>
</evidence>
<dbReference type="GO" id="GO:0051301">
    <property type="term" value="P:cell division"/>
    <property type="evidence" value="ECO:0007669"/>
    <property type="project" value="UniProtKB-KW"/>
</dbReference>
<feature type="transmembrane region" description="Helical" evidence="6">
    <location>
        <begin position="465"/>
        <end position="489"/>
    </location>
</feature>
<feature type="transmembrane region" description="Helical" evidence="6">
    <location>
        <begin position="247"/>
        <end position="264"/>
    </location>
</feature>
<feature type="transmembrane region" description="Helical" evidence="6">
    <location>
        <begin position="91"/>
        <end position="112"/>
    </location>
</feature>
<gene>
    <name evidence="7" type="ORF">KR50_30690</name>
</gene>
<feature type="transmembrane region" description="Helical" evidence="6">
    <location>
        <begin position="495"/>
        <end position="515"/>
    </location>
</feature>
<keyword evidence="2" id="KW-1003">Cell membrane</keyword>
<evidence type="ECO:0000256" key="5">
    <source>
        <dbReference type="ARBA" id="ARBA00023136"/>
    </source>
</evidence>
<dbReference type="PIRSF" id="PIRSF038958">
    <property type="entry name" value="PG_synth_SpoVB"/>
    <property type="match status" value="1"/>
</dbReference>
<keyword evidence="8" id="KW-1185">Reference proteome</keyword>
<dbReference type="GO" id="GO:0005886">
    <property type="term" value="C:plasma membrane"/>
    <property type="evidence" value="ECO:0007669"/>
    <property type="project" value="UniProtKB-SubCell"/>
</dbReference>
<dbReference type="AlphaFoldDB" id="A0A0C2RXC3"/>
<keyword evidence="4 6" id="KW-1133">Transmembrane helix</keyword>
<protein>
    <submittedName>
        <fullName evidence="7">Cell division protein</fullName>
    </submittedName>
</protein>
<feature type="transmembrane region" description="Helical" evidence="6">
    <location>
        <begin position="47"/>
        <end position="71"/>
    </location>
</feature>
<feature type="transmembrane region" description="Helical" evidence="6">
    <location>
        <begin position="376"/>
        <end position="397"/>
    </location>
</feature>
<dbReference type="CDD" id="cd13124">
    <property type="entry name" value="MATE_SpoVB_like"/>
    <property type="match status" value="1"/>
</dbReference>
<keyword evidence="7" id="KW-0131">Cell cycle</keyword>
<feature type="transmembrane region" description="Helical" evidence="6">
    <location>
        <begin position="170"/>
        <end position="188"/>
    </location>
</feature>
<feature type="transmembrane region" description="Helical" evidence="6">
    <location>
        <begin position="12"/>
        <end position="35"/>
    </location>
</feature>
<feature type="transmembrane region" description="Helical" evidence="6">
    <location>
        <begin position="404"/>
        <end position="425"/>
    </location>
</feature>
<dbReference type="InterPro" id="IPR024923">
    <property type="entry name" value="PG_synth_SpoVB"/>
</dbReference>
<comment type="subcellular location">
    <subcellularLocation>
        <location evidence="1">Cell membrane</location>
        <topology evidence="1">Multi-pass membrane protein</topology>
    </subcellularLocation>
</comment>
<evidence type="ECO:0000313" key="7">
    <source>
        <dbReference type="EMBL" id="KIL46394.1"/>
    </source>
</evidence>
<keyword evidence="5 6" id="KW-0472">Membrane</keyword>
<dbReference type="PANTHER" id="PTHR30250">
    <property type="entry name" value="PST FAMILY PREDICTED COLANIC ACID TRANSPORTER"/>
    <property type="match status" value="1"/>
</dbReference>
<evidence type="ECO:0000256" key="2">
    <source>
        <dbReference type="ARBA" id="ARBA00022475"/>
    </source>
</evidence>
<reference evidence="7 8" key="1">
    <citation type="submission" date="2015-01" db="EMBL/GenBank/DDBJ databases">
        <title>Jeotgalibacillus campisalis genome sequencing.</title>
        <authorList>
            <person name="Goh K.M."/>
            <person name="Chan K.-G."/>
            <person name="Yaakop A.S."/>
            <person name="Ee R."/>
            <person name="Gan H.M."/>
            <person name="Chan C.S."/>
        </authorList>
    </citation>
    <scope>NUCLEOTIDE SEQUENCE [LARGE SCALE GENOMIC DNA]</scope>
    <source>
        <strain evidence="7 8">SF-57</strain>
    </source>
</reference>
<dbReference type="OrthoDB" id="9775950at2"/>
<feature type="transmembrane region" description="Helical" evidence="6">
    <location>
        <begin position="299"/>
        <end position="318"/>
    </location>
</feature>
<dbReference type="Pfam" id="PF01943">
    <property type="entry name" value="Polysacc_synt"/>
    <property type="match status" value="1"/>
</dbReference>
<dbReference type="PANTHER" id="PTHR30250:SF21">
    <property type="entry name" value="LIPID II FLIPPASE MURJ"/>
    <property type="match status" value="1"/>
</dbReference>
<dbReference type="PATRIC" id="fig|220754.4.peg.3082"/>
<keyword evidence="7" id="KW-0132">Cell division</keyword>
<accession>A0A0C2RXC3</accession>
<dbReference type="InterPro" id="IPR002797">
    <property type="entry name" value="Polysacc_synth"/>
</dbReference>
<sequence>MSTSTLVRGTFILTLGTFISKFLGLFYVIPFYALLGNEEGPVALYSYGYVPYTIFLSIATAGVPLAVSKFIAKYNALEEYEIGRRLFRSGLWFMTLSGFIAFLIMFLFAPFFAELAIPANEQDISADQVTTVIRAVSFALIIIPFMSLIRGFFQGHQSMGPTAVSNVIEQIVRIVFLLVGVYVVLYVMEGSITTAIAVATFGAFVGGAASLALLIWYYFKRKPHLDKMLEQNKGEVQISVKEMYKEIILYSIPFVLVGVANPLFQLMDILTFNRAMAEIGLAAVSDFQFGILTFTTHKLVIIPVSLATAFAMTLIPVITSTFSKGNWKSLNQQLDQTFQILLFLTMPAAIGLALLAEPAYTVFYGYSELGTDVLRTYSPVAILFALYTVTAAMMQGINEQRWSVLSLLAGLLVKLSINIPLVQLFEVQGAVLSTAIGYIAAIIINLLVLRHFASYKYRKVVKRTLLMLIFNAVMAVPVLLVYFGLASFLNPESRLQALLILVICGGIGAFVYFVLSLKSRLADQLFGDRITRLRKRFTS</sequence>
<dbReference type="EMBL" id="JXRR01000017">
    <property type="protein sequence ID" value="KIL46394.1"/>
    <property type="molecule type" value="Genomic_DNA"/>
</dbReference>
<name>A0A0C2RXC3_9BACL</name>
<dbReference type="Proteomes" id="UP000031972">
    <property type="component" value="Unassembled WGS sequence"/>
</dbReference>
<feature type="transmembrane region" description="Helical" evidence="6">
    <location>
        <begin position="338"/>
        <end position="356"/>
    </location>
</feature>
<evidence type="ECO:0000256" key="4">
    <source>
        <dbReference type="ARBA" id="ARBA00022989"/>
    </source>
</evidence>